<accession>A0ABW0SXD1</accession>
<protein>
    <recommendedName>
        <fullName evidence="3">beta-N-acetylhexosaminidase</fullName>
        <ecNumber evidence="3">3.2.1.52</ecNumber>
    </recommendedName>
    <alternativeName>
        <fullName evidence="6">Beta-N-acetylhexosaminidase</fullName>
    </alternativeName>
    <alternativeName>
        <fullName evidence="7">N-acetyl-beta-glucosaminidase</fullName>
    </alternativeName>
</protein>
<comment type="caution">
    <text evidence="12">The sequence shown here is derived from an EMBL/GenBank/DDBJ whole genome shotgun (WGS) entry which is preliminary data.</text>
</comment>
<feature type="chain" id="PRO_5045457052" description="beta-N-acetylhexosaminidase" evidence="8">
    <location>
        <begin position="21"/>
        <end position="769"/>
    </location>
</feature>
<evidence type="ECO:0000256" key="5">
    <source>
        <dbReference type="ARBA" id="ARBA00023295"/>
    </source>
</evidence>
<dbReference type="Gene3D" id="3.30.379.10">
    <property type="entry name" value="Chitobiase/beta-hexosaminidase domain 2-like"/>
    <property type="match status" value="1"/>
</dbReference>
<comment type="catalytic activity">
    <reaction evidence="1">
        <text>Hydrolysis of terminal non-reducing N-acetyl-D-hexosamine residues in N-acetyl-beta-D-hexosaminides.</text>
        <dbReference type="EC" id="3.2.1.52"/>
    </reaction>
</comment>
<dbReference type="InterPro" id="IPR059177">
    <property type="entry name" value="GH29D-like_dom"/>
</dbReference>
<keyword evidence="8" id="KW-0732">Signal</keyword>
<name>A0ABW0SXD1_9GAMM</name>
<keyword evidence="4" id="KW-0378">Hydrolase</keyword>
<comment type="similarity">
    <text evidence="2">Belongs to the glycosyl hydrolase 20 family.</text>
</comment>
<feature type="domain" description="Glycoside hydrolase family 20 catalytic" evidence="9">
    <location>
        <begin position="159"/>
        <end position="498"/>
    </location>
</feature>
<evidence type="ECO:0000256" key="3">
    <source>
        <dbReference type="ARBA" id="ARBA00012663"/>
    </source>
</evidence>
<dbReference type="SUPFAM" id="SSF51445">
    <property type="entry name" value="(Trans)glycosidases"/>
    <property type="match status" value="1"/>
</dbReference>
<dbReference type="InterPro" id="IPR015883">
    <property type="entry name" value="Glyco_hydro_20_cat"/>
</dbReference>
<evidence type="ECO:0000313" key="13">
    <source>
        <dbReference type="Proteomes" id="UP001596111"/>
    </source>
</evidence>
<evidence type="ECO:0000259" key="9">
    <source>
        <dbReference type="Pfam" id="PF00728"/>
    </source>
</evidence>
<feature type="signal peptide" evidence="8">
    <location>
        <begin position="1"/>
        <end position="20"/>
    </location>
</feature>
<dbReference type="Pfam" id="PF02838">
    <property type="entry name" value="Glyco_hydro_20b"/>
    <property type="match status" value="1"/>
</dbReference>
<dbReference type="PRINTS" id="PR00738">
    <property type="entry name" value="GLHYDRLASE20"/>
</dbReference>
<evidence type="ECO:0000256" key="2">
    <source>
        <dbReference type="ARBA" id="ARBA00006285"/>
    </source>
</evidence>
<evidence type="ECO:0000256" key="4">
    <source>
        <dbReference type="ARBA" id="ARBA00022801"/>
    </source>
</evidence>
<keyword evidence="13" id="KW-1185">Reference proteome</keyword>
<evidence type="ECO:0000313" key="12">
    <source>
        <dbReference type="EMBL" id="MFC5581370.1"/>
    </source>
</evidence>
<evidence type="ECO:0000256" key="8">
    <source>
        <dbReference type="SAM" id="SignalP"/>
    </source>
</evidence>
<dbReference type="Pfam" id="PF00728">
    <property type="entry name" value="Glyco_hydro_20"/>
    <property type="match status" value="1"/>
</dbReference>
<gene>
    <name evidence="12" type="ORF">ACFPPB_09645</name>
</gene>
<keyword evidence="5" id="KW-0326">Glycosidase</keyword>
<dbReference type="Proteomes" id="UP001596111">
    <property type="component" value="Unassembled WGS sequence"/>
</dbReference>
<evidence type="ECO:0000256" key="7">
    <source>
        <dbReference type="ARBA" id="ARBA00033000"/>
    </source>
</evidence>
<dbReference type="InterPro" id="IPR015882">
    <property type="entry name" value="HEX_bac_N"/>
</dbReference>
<evidence type="ECO:0000256" key="1">
    <source>
        <dbReference type="ARBA" id="ARBA00001231"/>
    </source>
</evidence>
<feature type="domain" description="Beta-hexosaminidase bacterial type N-terminal" evidence="10">
    <location>
        <begin position="27"/>
        <end position="156"/>
    </location>
</feature>
<dbReference type="EMBL" id="JBHSNG010000008">
    <property type="protein sequence ID" value="MFC5581370.1"/>
    <property type="molecule type" value="Genomic_DNA"/>
</dbReference>
<dbReference type="RefSeq" id="WP_377326550.1">
    <property type="nucleotide sequence ID" value="NZ_JBHSNG010000008.1"/>
</dbReference>
<dbReference type="PANTHER" id="PTHR22600">
    <property type="entry name" value="BETA-HEXOSAMINIDASE"/>
    <property type="match status" value="1"/>
</dbReference>
<proteinExistence type="inferred from homology"/>
<dbReference type="EC" id="3.2.1.52" evidence="3"/>
<reference evidence="13" key="1">
    <citation type="journal article" date="2019" name="Int. J. Syst. Evol. Microbiol.">
        <title>The Global Catalogue of Microorganisms (GCM) 10K type strain sequencing project: providing services to taxonomists for standard genome sequencing and annotation.</title>
        <authorList>
            <consortium name="The Broad Institute Genomics Platform"/>
            <consortium name="The Broad Institute Genome Sequencing Center for Infectious Disease"/>
            <person name="Wu L."/>
            <person name="Ma J."/>
        </authorList>
    </citation>
    <scope>NUCLEOTIDE SEQUENCE [LARGE SCALE GENOMIC DNA]</scope>
    <source>
        <strain evidence="13">CGMCC 1.13587</strain>
    </source>
</reference>
<organism evidence="12 13">
    <name type="scientific">Rhodanobacter terrae</name>
    <dbReference type="NCBI Taxonomy" id="418647"/>
    <lineage>
        <taxon>Bacteria</taxon>
        <taxon>Pseudomonadati</taxon>
        <taxon>Pseudomonadota</taxon>
        <taxon>Gammaproteobacteria</taxon>
        <taxon>Lysobacterales</taxon>
        <taxon>Rhodanobacteraceae</taxon>
        <taxon>Rhodanobacter</taxon>
    </lineage>
</organism>
<sequence length="769" mass="84251">MIRRCSFLLFCLLVLSPLHAAPAATVPSLIPLPSQISLASGEFRLDARTPIVVAGPDRATRRTAHWLADRLTHTRGLHLSVRQGGATSGAIVLQRDPRAPVERREGYALDVTPDGIRITARDDAGLFYGAVTLWQLLTPDAQHGALQLPALHIRDQPRFAWRGLMLDSARHFQSVAEIEQLLNQMAEHKLNMFHWHLTDDQGWRIRIKRYPELTRIGAWRTPPDAGHDGEPQRYGGFYTQDDIRRVVAYAAARYITVVPEIDMPGHAQAVVAAYPQFGVTGRRPPVSVDWGVNPYLYNVDDATFRFITHVLDEVMALFPSKYIHVGGDEAVKDQWQASPAVQAKMHALGLKDEDALQGWLIDRVGRYLDAHGRRLVGWDEILDGGVPADATVMSWRGTKGAIKAAQQGHDVVLSPAPDLYFDQLQSDRIDETAGRMPVRDLASVYAFEPVPKELDAAQARHVLGAQANAWTEHMPTMQHVEHAVFPRLAALSEVDWSPAASRDWNSFTRRLPAQFARYRAQGIAYADSAFAVDIALDRNAALVSGTAQVTLSNQAGSGALHYTLDGSVPGRDSPQYQAPLTVKLPATVRAVTLAADGSTLAAPRQRALSRADLLSVSGHQMPNCPGSDFRLRVQPLPDATSLAPVYSTNLFNSCQLYPATPMDGLATIHVDAVRLERNYALAHEAKLVVSHPHTTPFGELVVHLDRCGGPVLASMPLPDPAHSARKFELHAALPAQHGQHALCLLYTAPIDGPLYALDRVALLPEGVAP</sequence>
<feature type="domain" description="GH29D-like beta-sandwich" evidence="11">
    <location>
        <begin position="543"/>
        <end position="597"/>
    </location>
</feature>
<dbReference type="SUPFAM" id="SSF55545">
    <property type="entry name" value="beta-N-acetylhexosaminidase-like domain"/>
    <property type="match status" value="1"/>
</dbReference>
<dbReference type="Pfam" id="PF13290">
    <property type="entry name" value="CHB_HEX_C_1"/>
    <property type="match status" value="1"/>
</dbReference>
<evidence type="ECO:0000259" key="10">
    <source>
        <dbReference type="Pfam" id="PF02838"/>
    </source>
</evidence>
<dbReference type="CDD" id="cd06563">
    <property type="entry name" value="GH20_chitobiase-like"/>
    <property type="match status" value="1"/>
</dbReference>
<dbReference type="InterPro" id="IPR017853">
    <property type="entry name" value="GH"/>
</dbReference>
<dbReference type="InterPro" id="IPR025705">
    <property type="entry name" value="Beta_hexosaminidase_sua/sub"/>
</dbReference>
<dbReference type="PANTHER" id="PTHR22600:SF57">
    <property type="entry name" value="BETA-N-ACETYLHEXOSAMINIDASE"/>
    <property type="match status" value="1"/>
</dbReference>
<dbReference type="InterPro" id="IPR029018">
    <property type="entry name" value="Hex-like_dom2"/>
</dbReference>
<evidence type="ECO:0000259" key="11">
    <source>
        <dbReference type="Pfam" id="PF13290"/>
    </source>
</evidence>
<dbReference type="Gene3D" id="3.20.20.80">
    <property type="entry name" value="Glycosidases"/>
    <property type="match status" value="1"/>
</dbReference>
<evidence type="ECO:0000256" key="6">
    <source>
        <dbReference type="ARBA" id="ARBA00030512"/>
    </source>
</evidence>